<dbReference type="Proteomes" id="UP000183832">
    <property type="component" value="Unassembled WGS sequence"/>
</dbReference>
<evidence type="ECO:0000313" key="1">
    <source>
        <dbReference type="EMBL" id="CRK96777.1"/>
    </source>
</evidence>
<accession>A0A1J1IEA1</accession>
<name>A0A1J1IEA1_9DIPT</name>
<dbReference type="AlphaFoldDB" id="A0A1J1IEA1"/>
<reference evidence="1 2" key="1">
    <citation type="submission" date="2015-04" db="EMBL/GenBank/DDBJ databases">
        <authorList>
            <person name="Syromyatnikov M.Y."/>
            <person name="Popov V.N."/>
        </authorList>
    </citation>
    <scope>NUCLEOTIDE SEQUENCE [LARGE SCALE GENOMIC DNA]</scope>
</reference>
<gene>
    <name evidence="1" type="ORF">CLUMA_CG010126</name>
</gene>
<organism evidence="1 2">
    <name type="scientific">Clunio marinus</name>
    <dbReference type="NCBI Taxonomy" id="568069"/>
    <lineage>
        <taxon>Eukaryota</taxon>
        <taxon>Metazoa</taxon>
        <taxon>Ecdysozoa</taxon>
        <taxon>Arthropoda</taxon>
        <taxon>Hexapoda</taxon>
        <taxon>Insecta</taxon>
        <taxon>Pterygota</taxon>
        <taxon>Neoptera</taxon>
        <taxon>Endopterygota</taxon>
        <taxon>Diptera</taxon>
        <taxon>Nematocera</taxon>
        <taxon>Chironomoidea</taxon>
        <taxon>Chironomidae</taxon>
        <taxon>Clunio</taxon>
    </lineage>
</organism>
<proteinExistence type="predicted"/>
<keyword evidence="2" id="KW-1185">Reference proteome</keyword>
<sequence length="79" mass="9162">MTQVKCQSTYGAKGLSDLKLKAPSFFVQQVFMQETLNVFIYKIFMSDIISFSHSFSLLVDCFKSRPYHNTSHFFFLTTS</sequence>
<dbReference type="EMBL" id="CVRI01000044">
    <property type="protein sequence ID" value="CRK96777.1"/>
    <property type="molecule type" value="Genomic_DNA"/>
</dbReference>
<protein>
    <submittedName>
        <fullName evidence="1">CLUMA_CG010126, isoform A</fullName>
    </submittedName>
</protein>
<evidence type="ECO:0000313" key="2">
    <source>
        <dbReference type="Proteomes" id="UP000183832"/>
    </source>
</evidence>